<dbReference type="RefSeq" id="WP_111528289.1">
    <property type="nucleotide sequence ID" value="NZ_JBHRSG010000004.1"/>
</dbReference>
<reference evidence="2" key="1">
    <citation type="submission" date="2018-05" db="EMBL/GenBank/DDBJ databases">
        <authorList>
            <person name="Li X."/>
        </authorList>
    </citation>
    <scope>NUCLEOTIDE SEQUENCE [LARGE SCALE GENOMIC DNA]</scope>
    <source>
        <strain evidence="2">LX32</strain>
    </source>
</reference>
<keyword evidence="2" id="KW-1185">Reference proteome</keyword>
<protein>
    <submittedName>
        <fullName evidence="1">Uncharacterized protein</fullName>
    </submittedName>
</protein>
<evidence type="ECO:0000313" key="2">
    <source>
        <dbReference type="Proteomes" id="UP000249254"/>
    </source>
</evidence>
<dbReference type="OrthoDB" id="7997598at2"/>
<proteinExistence type="predicted"/>
<accession>A0A328ANW1</accession>
<dbReference type="EMBL" id="QFYQ01000001">
    <property type="protein sequence ID" value="RAK54538.1"/>
    <property type="molecule type" value="Genomic_DNA"/>
</dbReference>
<dbReference type="Proteomes" id="UP000249254">
    <property type="component" value="Unassembled WGS sequence"/>
</dbReference>
<sequence>MRLTLQPVLVQTGEEGQGLLAFRNGWLVAVLVQLSEIHGDQAGHWFLEKGFGVLDGPQPPVFPDVQVAERWIAERLDGSA</sequence>
<comment type="caution">
    <text evidence="1">The sequence shown here is derived from an EMBL/GenBank/DDBJ whole genome shotgun (WGS) entry which is preliminary data.</text>
</comment>
<evidence type="ECO:0000313" key="1">
    <source>
        <dbReference type="EMBL" id="RAK54538.1"/>
    </source>
</evidence>
<name>A0A328ANW1_9CAUL</name>
<gene>
    <name evidence="1" type="ORF">DJ017_08390</name>
</gene>
<organism evidence="1 2">
    <name type="scientific">Phenylobacterium soli</name>
    <dbReference type="NCBI Taxonomy" id="2170551"/>
    <lineage>
        <taxon>Bacteria</taxon>
        <taxon>Pseudomonadati</taxon>
        <taxon>Pseudomonadota</taxon>
        <taxon>Alphaproteobacteria</taxon>
        <taxon>Caulobacterales</taxon>
        <taxon>Caulobacteraceae</taxon>
        <taxon>Phenylobacterium</taxon>
    </lineage>
</organism>
<dbReference type="AlphaFoldDB" id="A0A328ANW1"/>